<organism evidence="1 2">
    <name type="scientific">Cetraspora pellucida</name>
    <dbReference type="NCBI Taxonomy" id="1433469"/>
    <lineage>
        <taxon>Eukaryota</taxon>
        <taxon>Fungi</taxon>
        <taxon>Fungi incertae sedis</taxon>
        <taxon>Mucoromycota</taxon>
        <taxon>Glomeromycotina</taxon>
        <taxon>Glomeromycetes</taxon>
        <taxon>Diversisporales</taxon>
        <taxon>Gigasporaceae</taxon>
        <taxon>Cetraspora</taxon>
    </lineage>
</organism>
<gene>
    <name evidence="1" type="ORF">CPELLU_LOCUS7531</name>
</gene>
<dbReference type="EMBL" id="CAJVQA010005081">
    <property type="protein sequence ID" value="CAG8612631.1"/>
    <property type="molecule type" value="Genomic_DNA"/>
</dbReference>
<reference evidence="1" key="1">
    <citation type="submission" date="2021-06" db="EMBL/GenBank/DDBJ databases">
        <authorList>
            <person name="Kallberg Y."/>
            <person name="Tangrot J."/>
            <person name="Rosling A."/>
        </authorList>
    </citation>
    <scope>NUCLEOTIDE SEQUENCE</scope>
    <source>
        <strain evidence="1">FL966</strain>
    </source>
</reference>
<dbReference type="Proteomes" id="UP000789759">
    <property type="component" value="Unassembled WGS sequence"/>
</dbReference>
<protein>
    <submittedName>
        <fullName evidence="1">16882_t:CDS:1</fullName>
    </submittedName>
</protein>
<dbReference type="OrthoDB" id="425619at2759"/>
<comment type="caution">
    <text evidence="1">The sequence shown here is derived from an EMBL/GenBank/DDBJ whole genome shotgun (WGS) entry which is preliminary data.</text>
</comment>
<keyword evidence="2" id="KW-1185">Reference proteome</keyword>
<evidence type="ECO:0000313" key="1">
    <source>
        <dbReference type="EMBL" id="CAG8612631.1"/>
    </source>
</evidence>
<dbReference type="AlphaFoldDB" id="A0A9N9GMH8"/>
<name>A0A9N9GMH8_9GLOM</name>
<accession>A0A9N9GMH8</accession>
<evidence type="ECO:0000313" key="2">
    <source>
        <dbReference type="Proteomes" id="UP000789759"/>
    </source>
</evidence>
<proteinExistence type="predicted"/>
<sequence>MESLREPRKDDWEKGSGDTFDEFTYKEEELDEIDGYYTVESLDDELDLYDNLWKDEVSPAIYLTLVEKVPDMKKEETELTLTEWLEKFAQADILSKEEKENAHAFFREESCLLTIGIDKLGTTSLVTHHVDTGEARPIKQYFYRMFPDKQEFLDKELESLERQGLIANNNVKIDSSAQKCREWLLSSAECDAKECEGKTELGGYTGWSIKNMGITARDDNEGWDDSKWINEETETWWDFNKEFEVYTVIREESDEKEGKIKLEEGVELRHNLPVHVASRMENGCRINDNSIKFQKLSLGYCMALQFTHLTRSYGKIYHVYSHPTEFDYYALEVLNRCKTIHIAQHCGYRLIAHDLRKLSVLWDWIVSGARQELA</sequence>